<evidence type="ECO:0000313" key="5">
    <source>
        <dbReference type="Proteomes" id="UP000295773"/>
    </source>
</evidence>
<comment type="subcellular location">
    <subcellularLocation>
        <location evidence="1">Cytoplasm</location>
    </subcellularLocation>
</comment>
<name>A0A4V2VKN4_9FIRM</name>
<evidence type="ECO:0000256" key="1">
    <source>
        <dbReference type="ARBA" id="ARBA00004496"/>
    </source>
</evidence>
<keyword evidence="3" id="KW-0704">Schiff base</keyword>
<evidence type="ECO:0000313" key="4">
    <source>
        <dbReference type="EMBL" id="TCU60585.1"/>
    </source>
</evidence>
<keyword evidence="5" id="KW-1185">Reference proteome</keyword>
<comment type="caution">
    <text evidence="4">The sequence shown here is derived from an EMBL/GenBank/DDBJ whole genome shotgun (WGS) entry which is preliminary data.</text>
</comment>
<dbReference type="RefSeq" id="WP_008978777.1">
    <property type="nucleotide sequence ID" value="NZ_DBGDHU010000001.1"/>
</dbReference>
<accession>A0A4V2VKN4</accession>
<dbReference type="Proteomes" id="UP000295773">
    <property type="component" value="Unassembled WGS sequence"/>
</dbReference>
<evidence type="ECO:0000256" key="2">
    <source>
        <dbReference type="ARBA" id="ARBA00022490"/>
    </source>
</evidence>
<dbReference type="GO" id="GO:0016832">
    <property type="term" value="F:aldehyde-lyase activity"/>
    <property type="evidence" value="ECO:0007669"/>
    <property type="project" value="InterPro"/>
</dbReference>
<dbReference type="InterPro" id="IPR001585">
    <property type="entry name" value="TAL/FSA"/>
</dbReference>
<dbReference type="CDD" id="cd00956">
    <property type="entry name" value="Transaldolase_FSA"/>
    <property type="match status" value="1"/>
</dbReference>
<dbReference type="EMBL" id="SMBP01000006">
    <property type="protein sequence ID" value="TCU60585.1"/>
    <property type="molecule type" value="Genomic_DNA"/>
</dbReference>
<dbReference type="AlphaFoldDB" id="A0A4V2VKN4"/>
<dbReference type="InterPro" id="IPR013785">
    <property type="entry name" value="Aldolase_TIM"/>
</dbReference>
<keyword evidence="2" id="KW-0963">Cytoplasm</keyword>
<sequence>MKILVDNADLKEIKKIYEVYPVDGVTCNPTILKKTGRNPFEVLKEIRAFIGKDADLHVQVISAKAEDMVVEAHKIQEVLGENTFIKVPVVPEGLKAIRLLAKEGANVTGTAIYNQMQGYLAGKAGAAYVAPYVNRIDNLGSNGIQVAKDIHDMLKKAGLKTELLAASFKNSQQVLELAKYGLGASTIAPDVIEGLIKVDAARIAVDVFTKDFEALCGEDSTMLDAAK</sequence>
<dbReference type="FunFam" id="3.20.20.70:FF:000018">
    <property type="entry name" value="Probable transaldolase"/>
    <property type="match status" value="1"/>
</dbReference>
<dbReference type="GO" id="GO:0005975">
    <property type="term" value="P:carbohydrate metabolic process"/>
    <property type="evidence" value="ECO:0007669"/>
    <property type="project" value="InterPro"/>
</dbReference>
<dbReference type="InterPro" id="IPR033919">
    <property type="entry name" value="TSA/FSA_arc/bac"/>
</dbReference>
<dbReference type="SUPFAM" id="SSF51569">
    <property type="entry name" value="Aldolase"/>
    <property type="match status" value="1"/>
</dbReference>
<organism evidence="4 5">
    <name type="scientific">Longicatena caecimuris</name>
    <dbReference type="NCBI Taxonomy" id="1796635"/>
    <lineage>
        <taxon>Bacteria</taxon>
        <taxon>Bacillati</taxon>
        <taxon>Bacillota</taxon>
        <taxon>Erysipelotrichia</taxon>
        <taxon>Erysipelotrichales</taxon>
        <taxon>Erysipelotrichaceae</taxon>
        <taxon>Longicatena</taxon>
    </lineage>
</organism>
<dbReference type="Pfam" id="PF00923">
    <property type="entry name" value="TAL_FSA"/>
    <property type="match status" value="1"/>
</dbReference>
<dbReference type="Gene3D" id="3.20.20.70">
    <property type="entry name" value="Aldolase class I"/>
    <property type="match status" value="1"/>
</dbReference>
<evidence type="ECO:0000256" key="3">
    <source>
        <dbReference type="ARBA" id="ARBA00023270"/>
    </source>
</evidence>
<reference evidence="4 5" key="1">
    <citation type="submission" date="2019-03" db="EMBL/GenBank/DDBJ databases">
        <title>Genomic Encyclopedia of Type Strains, Phase IV (KMG-IV): sequencing the most valuable type-strain genomes for metagenomic binning, comparative biology and taxonomic classification.</title>
        <authorList>
            <person name="Goeker M."/>
        </authorList>
    </citation>
    <scope>NUCLEOTIDE SEQUENCE [LARGE SCALE GENOMIC DNA]</scope>
    <source>
        <strain evidence="4 5">DSM 29481</strain>
    </source>
</reference>
<proteinExistence type="predicted"/>
<dbReference type="PANTHER" id="PTHR10683">
    <property type="entry name" value="TRANSALDOLASE"/>
    <property type="match status" value="1"/>
</dbReference>
<dbReference type="GO" id="GO:0005737">
    <property type="term" value="C:cytoplasm"/>
    <property type="evidence" value="ECO:0007669"/>
    <property type="project" value="UniProtKB-SubCell"/>
</dbReference>
<gene>
    <name evidence="4" type="ORF">EDD61_10694</name>
</gene>
<dbReference type="PANTHER" id="PTHR10683:SF36">
    <property type="entry name" value="TRANSALDOLASE"/>
    <property type="match status" value="1"/>
</dbReference>
<protein>
    <submittedName>
        <fullName evidence="4">Fructose-6-phosphate aldolase 2</fullName>
    </submittedName>
</protein>